<feature type="region of interest" description="Disordered" evidence="3">
    <location>
        <begin position="1"/>
        <end position="33"/>
    </location>
</feature>
<evidence type="ECO:0000259" key="4">
    <source>
        <dbReference type="PROSITE" id="PS50048"/>
    </source>
</evidence>
<dbReference type="SUPFAM" id="SSF57701">
    <property type="entry name" value="Zn2/Cys6 DNA-binding domain"/>
    <property type="match status" value="1"/>
</dbReference>
<dbReference type="PANTHER" id="PTHR46910">
    <property type="entry name" value="TRANSCRIPTION FACTOR PDR1"/>
    <property type="match status" value="1"/>
</dbReference>
<dbReference type="GO" id="GO:0006351">
    <property type="term" value="P:DNA-templated transcription"/>
    <property type="evidence" value="ECO:0007669"/>
    <property type="project" value="InterPro"/>
</dbReference>
<dbReference type="PANTHER" id="PTHR46910:SF38">
    <property type="entry name" value="ZN(2)-C6 FUNGAL-TYPE DOMAIN-CONTAINING PROTEIN"/>
    <property type="match status" value="1"/>
</dbReference>
<evidence type="ECO:0000313" key="6">
    <source>
        <dbReference type="Proteomes" id="UP000807353"/>
    </source>
</evidence>
<name>A0A9P5YAD4_9AGAR</name>
<keyword evidence="2" id="KW-0539">Nucleus</keyword>
<dbReference type="PROSITE" id="PS50048">
    <property type="entry name" value="ZN2_CY6_FUNGAL_2"/>
    <property type="match status" value="1"/>
</dbReference>
<keyword evidence="1" id="KW-0479">Metal-binding</keyword>
<sequence length="820" mass="92287">MQGTKYTYPQPGPSQNHIEFGASRSSDFPGSLPGLASHFQGSFDHVTNPSKKRRVDRACDACRRRKIKCDGPKMPGNTCSNCLQTKKPCTYVEDSKPRGPSKASHVAGLEDRMEKLETLLKQLHPGTDFTTEIGPPVIRDSWKNEESSTIFQEHPYSPSSPSYPRKSSHSSPIYSSPSSQGHIRTRINASGIGLPHFGRSTHLVFGSQPTRGSHLKPDHLHSDEDTDDDDSDDNQSSSSDHSASSLTLEIENVTGLVKKLKLRGTEDDSDQPPENNNRFHGKSSAVGLVEATRQFKLLHLLDSLESARPSRESPQGIEDLPLGSLTRRPEFWRTPKWERVWESLKIESSELFTSVLAGFPPSDLAQSLIHLYFVHVNAHIPLLHRPTFERQWGENLHHKNIWFAAVCISLFAVASRFTDDLRVTERSGKPDSGQSDWGYAGWNYFEVAIGIHRARRSLFYPASLFEIQTFTLLGMFLRGTESPSAAWILVSIGIRKAQDVGAHRQNVYRNKPTVDEELWKRAIWCLIVFDRIGGAVLGRGCGVGEEDFDIDLPLEVDDEYWESEDPCEAFRQPPEIPAKVGAFNLFIKLSQIVAFALKTTYALDKSRIFSGMPRTDWRRDVLNQLNAAMSDWKTLVPNHLIWSPQMPNKEFTVHAATLQTFYHFTEMLIYRPFISLLAPTFSDISPLDQAPSPDPTLPAMDICVEAARSCARIAEAQIQHGISLVPIMMHVAQISAATLLIRVWDLKSQEKDHQAHGLEDVKPPFIQRIDPLLTDIGIFIRVLEWAAPRWRFISTILPQLKECLPAPELQTNYVRLKTSP</sequence>
<organism evidence="5 6">
    <name type="scientific">Collybia nuda</name>
    <dbReference type="NCBI Taxonomy" id="64659"/>
    <lineage>
        <taxon>Eukaryota</taxon>
        <taxon>Fungi</taxon>
        <taxon>Dikarya</taxon>
        <taxon>Basidiomycota</taxon>
        <taxon>Agaricomycotina</taxon>
        <taxon>Agaricomycetes</taxon>
        <taxon>Agaricomycetidae</taxon>
        <taxon>Agaricales</taxon>
        <taxon>Tricholomatineae</taxon>
        <taxon>Clitocybaceae</taxon>
        <taxon>Collybia</taxon>
    </lineage>
</organism>
<dbReference type="SMART" id="SM00906">
    <property type="entry name" value="Fungal_trans"/>
    <property type="match status" value="1"/>
</dbReference>
<reference evidence="5" key="1">
    <citation type="submission" date="2020-11" db="EMBL/GenBank/DDBJ databases">
        <authorList>
            <consortium name="DOE Joint Genome Institute"/>
            <person name="Ahrendt S."/>
            <person name="Riley R."/>
            <person name="Andreopoulos W."/>
            <person name="Labutti K."/>
            <person name="Pangilinan J."/>
            <person name="Ruiz-Duenas F.J."/>
            <person name="Barrasa J.M."/>
            <person name="Sanchez-Garcia M."/>
            <person name="Camarero S."/>
            <person name="Miyauchi S."/>
            <person name="Serrano A."/>
            <person name="Linde D."/>
            <person name="Babiker R."/>
            <person name="Drula E."/>
            <person name="Ayuso-Fernandez I."/>
            <person name="Pacheco R."/>
            <person name="Padilla G."/>
            <person name="Ferreira P."/>
            <person name="Barriuso J."/>
            <person name="Kellner H."/>
            <person name="Castanera R."/>
            <person name="Alfaro M."/>
            <person name="Ramirez L."/>
            <person name="Pisabarro A.G."/>
            <person name="Kuo A."/>
            <person name="Tritt A."/>
            <person name="Lipzen A."/>
            <person name="He G."/>
            <person name="Yan M."/>
            <person name="Ng V."/>
            <person name="Cullen D."/>
            <person name="Martin F."/>
            <person name="Rosso M.-N."/>
            <person name="Henrissat B."/>
            <person name="Hibbett D."/>
            <person name="Martinez A.T."/>
            <person name="Grigoriev I.V."/>
        </authorList>
    </citation>
    <scope>NUCLEOTIDE SEQUENCE</scope>
    <source>
        <strain evidence="5">CBS 247.69</strain>
    </source>
</reference>
<dbReference type="CDD" id="cd00067">
    <property type="entry name" value="GAL4"/>
    <property type="match status" value="1"/>
</dbReference>
<dbReference type="OrthoDB" id="4456959at2759"/>
<dbReference type="SMART" id="SM00066">
    <property type="entry name" value="GAL4"/>
    <property type="match status" value="1"/>
</dbReference>
<feature type="compositionally biased region" description="Low complexity" evidence="3">
    <location>
        <begin position="154"/>
        <end position="179"/>
    </location>
</feature>
<feature type="compositionally biased region" description="Acidic residues" evidence="3">
    <location>
        <begin position="224"/>
        <end position="233"/>
    </location>
</feature>
<dbReference type="Gene3D" id="4.10.240.10">
    <property type="entry name" value="Zn(2)-C6 fungal-type DNA-binding domain"/>
    <property type="match status" value="1"/>
</dbReference>
<dbReference type="GO" id="GO:0003677">
    <property type="term" value="F:DNA binding"/>
    <property type="evidence" value="ECO:0007669"/>
    <property type="project" value="InterPro"/>
</dbReference>
<dbReference type="GO" id="GO:0008270">
    <property type="term" value="F:zinc ion binding"/>
    <property type="evidence" value="ECO:0007669"/>
    <property type="project" value="InterPro"/>
</dbReference>
<protein>
    <submittedName>
        <fullName evidence="5">Fungal-specific transcription factor domain-containing protein</fullName>
    </submittedName>
</protein>
<evidence type="ECO:0000313" key="5">
    <source>
        <dbReference type="EMBL" id="KAF9465075.1"/>
    </source>
</evidence>
<comment type="caution">
    <text evidence="5">The sequence shown here is derived from an EMBL/GenBank/DDBJ whole genome shotgun (WGS) entry which is preliminary data.</text>
</comment>
<feature type="compositionally biased region" description="Low complexity" evidence="3">
    <location>
        <begin position="234"/>
        <end position="245"/>
    </location>
</feature>
<evidence type="ECO:0000256" key="2">
    <source>
        <dbReference type="ARBA" id="ARBA00023242"/>
    </source>
</evidence>
<dbReference type="Proteomes" id="UP000807353">
    <property type="component" value="Unassembled WGS sequence"/>
</dbReference>
<dbReference type="PROSITE" id="PS00463">
    <property type="entry name" value="ZN2_CY6_FUNGAL_1"/>
    <property type="match status" value="1"/>
</dbReference>
<dbReference type="EMBL" id="MU150250">
    <property type="protein sequence ID" value="KAF9465075.1"/>
    <property type="molecule type" value="Genomic_DNA"/>
</dbReference>
<dbReference type="GO" id="GO:0000981">
    <property type="term" value="F:DNA-binding transcription factor activity, RNA polymerase II-specific"/>
    <property type="evidence" value="ECO:0007669"/>
    <property type="project" value="InterPro"/>
</dbReference>
<feature type="region of interest" description="Disordered" evidence="3">
    <location>
        <begin position="200"/>
        <end position="248"/>
    </location>
</feature>
<keyword evidence="6" id="KW-1185">Reference proteome</keyword>
<accession>A0A9P5YAD4</accession>
<feature type="region of interest" description="Disordered" evidence="3">
    <location>
        <begin position="145"/>
        <end position="182"/>
    </location>
</feature>
<dbReference type="InterPro" id="IPR036864">
    <property type="entry name" value="Zn2-C6_fun-type_DNA-bd_sf"/>
</dbReference>
<dbReference type="Pfam" id="PF00172">
    <property type="entry name" value="Zn_clus"/>
    <property type="match status" value="1"/>
</dbReference>
<dbReference type="AlphaFoldDB" id="A0A9P5YAD4"/>
<dbReference type="CDD" id="cd12148">
    <property type="entry name" value="fungal_TF_MHR"/>
    <property type="match status" value="1"/>
</dbReference>
<dbReference type="InterPro" id="IPR050987">
    <property type="entry name" value="AtrR-like"/>
</dbReference>
<dbReference type="InterPro" id="IPR007219">
    <property type="entry name" value="XnlR_reg_dom"/>
</dbReference>
<evidence type="ECO:0000256" key="1">
    <source>
        <dbReference type="ARBA" id="ARBA00022723"/>
    </source>
</evidence>
<feature type="compositionally biased region" description="Polar residues" evidence="3">
    <location>
        <begin position="1"/>
        <end position="28"/>
    </location>
</feature>
<dbReference type="InterPro" id="IPR001138">
    <property type="entry name" value="Zn2Cys6_DnaBD"/>
</dbReference>
<gene>
    <name evidence="5" type="ORF">BDZ94DRAFT_435666</name>
</gene>
<feature type="domain" description="Zn(2)-C6 fungal-type" evidence="4">
    <location>
        <begin position="58"/>
        <end position="91"/>
    </location>
</feature>
<dbReference type="Pfam" id="PF04082">
    <property type="entry name" value="Fungal_trans"/>
    <property type="match status" value="1"/>
</dbReference>
<evidence type="ECO:0000256" key="3">
    <source>
        <dbReference type="SAM" id="MobiDB-lite"/>
    </source>
</evidence>
<proteinExistence type="predicted"/>